<reference evidence="1 2" key="1">
    <citation type="submission" date="2024-01" db="EMBL/GenBank/DDBJ databases">
        <title>Complete genome sequence of Citroniella saccharovorans strain M6.X9, isolated from human fecal sample.</title>
        <authorList>
            <person name="Cheng G."/>
            <person name="Westerholm M."/>
            <person name="Schnurer A."/>
        </authorList>
    </citation>
    <scope>NUCLEOTIDE SEQUENCE [LARGE SCALE GENOMIC DNA]</scope>
    <source>
        <strain evidence="1 2">DSM 29873</strain>
    </source>
</reference>
<keyword evidence="2" id="KW-1185">Reference proteome</keyword>
<evidence type="ECO:0000313" key="1">
    <source>
        <dbReference type="EMBL" id="MEB3428932.1"/>
    </source>
</evidence>
<proteinExistence type="predicted"/>
<dbReference type="AlphaFoldDB" id="A0AAW9MWP3"/>
<organism evidence="1 2">
    <name type="scientific">Citroniella saccharovorans</name>
    <dbReference type="NCBI Taxonomy" id="2053367"/>
    <lineage>
        <taxon>Bacteria</taxon>
        <taxon>Bacillati</taxon>
        <taxon>Bacillota</taxon>
        <taxon>Tissierellia</taxon>
        <taxon>Tissierellales</taxon>
        <taxon>Peptoniphilaceae</taxon>
        <taxon>Citroniella</taxon>
    </lineage>
</organism>
<name>A0AAW9MWP3_9FIRM</name>
<evidence type="ECO:0000313" key="2">
    <source>
        <dbReference type="Proteomes" id="UP001357733"/>
    </source>
</evidence>
<dbReference type="RefSeq" id="WP_324618987.1">
    <property type="nucleotide sequence ID" value="NZ_JAYKOT010000003.1"/>
</dbReference>
<gene>
    <name evidence="1" type="ORF">VLK81_02645</name>
</gene>
<dbReference type="EMBL" id="JAYKOT010000003">
    <property type="protein sequence ID" value="MEB3428932.1"/>
    <property type="molecule type" value="Genomic_DNA"/>
</dbReference>
<accession>A0AAW9MWP3</accession>
<dbReference type="Proteomes" id="UP001357733">
    <property type="component" value="Unassembled WGS sequence"/>
</dbReference>
<sequence length="59" mass="6895">MPKVLAARPRDTKGYKNFFKHGLTIFVSDDYLYDLDYLVELVNLPSVSFLKLSIKKEEK</sequence>
<comment type="caution">
    <text evidence="1">The sequence shown here is derived from an EMBL/GenBank/DDBJ whole genome shotgun (WGS) entry which is preliminary data.</text>
</comment>
<protein>
    <submittedName>
        <fullName evidence="1">Uncharacterized protein</fullName>
    </submittedName>
</protein>